<dbReference type="InterPro" id="IPR036188">
    <property type="entry name" value="FAD/NAD-bd_sf"/>
</dbReference>
<dbReference type="AlphaFoldDB" id="A0A382EBI4"/>
<accession>A0A382EBI4</accession>
<evidence type="ECO:0000259" key="2">
    <source>
        <dbReference type="Pfam" id="PF01494"/>
    </source>
</evidence>
<dbReference type="InterPro" id="IPR002938">
    <property type="entry name" value="FAD-bd"/>
</dbReference>
<dbReference type="PANTHER" id="PTHR43476:SF5">
    <property type="entry name" value="FAD-DEPENDENT MONOOXYGENASE"/>
    <property type="match status" value="1"/>
</dbReference>
<gene>
    <name evidence="3" type="ORF">METZ01_LOCUS200268</name>
</gene>
<dbReference type="Gene3D" id="3.50.50.60">
    <property type="entry name" value="FAD/NAD(P)-binding domain"/>
    <property type="match status" value="1"/>
</dbReference>
<protein>
    <recommendedName>
        <fullName evidence="2">FAD-binding domain-containing protein</fullName>
    </recommendedName>
</protein>
<sequence length="265" mass="29681">MTRTTEGNLDVLIVGAGPAGAVLSYLLSREGIPVTLIERHHDFDREFRGEILMPSGIEPFTQMGLEKQLNAVPHVSLDGVELYANQKHLTTFSFNKELFGKYNPRWVSQPDLLEMLVGECSQFRNFKLIRGTRVRELIHDKNRVLGVIFDGEKKQEQLFANIVIGTDGRKSRVRSSLGSSFRTDSMPMDIVWLKIPNIEPSSKLSVYVGGGKLLISAPTHDDNIQLGFVIKKGSFKDIRKQGPLSLIEAIAQHADPILGNHLREH</sequence>
<dbReference type="SUPFAM" id="SSF51905">
    <property type="entry name" value="FAD/NAD(P)-binding domain"/>
    <property type="match status" value="1"/>
</dbReference>
<dbReference type="PRINTS" id="PR00420">
    <property type="entry name" value="RNGMNOXGNASE"/>
</dbReference>
<dbReference type="EMBL" id="UINC01043413">
    <property type="protein sequence ID" value="SVB47414.1"/>
    <property type="molecule type" value="Genomic_DNA"/>
</dbReference>
<proteinExistence type="predicted"/>
<dbReference type="GO" id="GO:0016491">
    <property type="term" value="F:oxidoreductase activity"/>
    <property type="evidence" value="ECO:0007669"/>
    <property type="project" value="UniProtKB-KW"/>
</dbReference>
<feature type="domain" description="FAD-binding" evidence="2">
    <location>
        <begin position="9"/>
        <end position="199"/>
    </location>
</feature>
<evidence type="ECO:0000313" key="3">
    <source>
        <dbReference type="EMBL" id="SVB47414.1"/>
    </source>
</evidence>
<reference evidence="3" key="1">
    <citation type="submission" date="2018-05" db="EMBL/GenBank/DDBJ databases">
        <authorList>
            <person name="Lanie J.A."/>
            <person name="Ng W.-L."/>
            <person name="Kazmierczak K.M."/>
            <person name="Andrzejewski T.M."/>
            <person name="Davidsen T.M."/>
            <person name="Wayne K.J."/>
            <person name="Tettelin H."/>
            <person name="Glass J.I."/>
            <person name="Rusch D."/>
            <person name="Podicherti R."/>
            <person name="Tsui H.-C.T."/>
            <person name="Winkler M.E."/>
        </authorList>
    </citation>
    <scope>NUCLEOTIDE SEQUENCE</scope>
</reference>
<organism evidence="3">
    <name type="scientific">marine metagenome</name>
    <dbReference type="NCBI Taxonomy" id="408172"/>
    <lineage>
        <taxon>unclassified sequences</taxon>
        <taxon>metagenomes</taxon>
        <taxon>ecological metagenomes</taxon>
    </lineage>
</organism>
<dbReference type="InterPro" id="IPR050631">
    <property type="entry name" value="PheA/TfdB_FAD_monoxygenase"/>
</dbReference>
<name>A0A382EBI4_9ZZZZ</name>
<dbReference type="GO" id="GO:0071949">
    <property type="term" value="F:FAD binding"/>
    <property type="evidence" value="ECO:0007669"/>
    <property type="project" value="InterPro"/>
</dbReference>
<feature type="non-terminal residue" evidence="3">
    <location>
        <position position="265"/>
    </location>
</feature>
<dbReference type="Pfam" id="PF01494">
    <property type="entry name" value="FAD_binding_3"/>
    <property type="match status" value="1"/>
</dbReference>
<keyword evidence="1" id="KW-0560">Oxidoreductase</keyword>
<dbReference type="PANTHER" id="PTHR43476">
    <property type="entry name" value="3-(3-HYDROXY-PHENYL)PROPIONATE/3-HYDROXYCINNAMIC ACID HYDROXYLASE"/>
    <property type="match status" value="1"/>
</dbReference>
<evidence type="ECO:0000256" key="1">
    <source>
        <dbReference type="ARBA" id="ARBA00023002"/>
    </source>
</evidence>